<name>A0AAD6N969_PENCN</name>
<dbReference type="EMBL" id="JAQJZL010000005">
    <property type="protein sequence ID" value="KAJ6041339.1"/>
    <property type="molecule type" value="Genomic_DNA"/>
</dbReference>
<dbReference type="EMBL" id="JAQJZL010000005">
    <property type="protein sequence ID" value="KAJ6041498.1"/>
    <property type="molecule type" value="Genomic_DNA"/>
</dbReference>
<dbReference type="AlphaFoldDB" id="A0AAD6N969"/>
<comment type="caution">
    <text evidence="2">The sequence shown here is derived from an EMBL/GenBank/DDBJ whole genome shotgun (WGS) entry which is preliminary data.</text>
</comment>
<feature type="compositionally biased region" description="Acidic residues" evidence="1">
    <location>
        <begin position="69"/>
        <end position="78"/>
    </location>
</feature>
<organism evidence="2 4">
    <name type="scientific">Penicillium canescens</name>
    <dbReference type="NCBI Taxonomy" id="5083"/>
    <lineage>
        <taxon>Eukaryota</taxon>
        <taxon>Fungi</taxon>
        <taxon>Dikarya</taxon>
        <taxon>Ascomycota</taxon>
        <taxon>Pezizomycotina</taxon>
        <taxon>Eurotiomycetes</taxon>
        <taxon>Eurotiomycetidae</taxon>
        <taxon>Eurotiales</taxon>
        <taxon>Aspergillaceae</taxon>
        <taxon>Penicillium</taxon>
    </lineage>
</organism>
<dbReference type="Proteomes" id="UP001219568">
    <property type="component" value="Unassembled WGS sequence"/>
</dbReference>
<feature type="compositionally biased region" description="Polar residues" evidence="1">
    <location>
        <begin position="58"/>
        <end position="68"/>
    </location>
</feature>
<keyword evidence="4" id="KW-1185">Reference proteome</keyword>
<evidence type="ECO:0000313" key="2">
    <source>
        <dbReference type="EMBL" id="KAJ6041339.1"/>
    </source>
</evidence>
<reference evidence="2" key="2">
    <citation type="submission" date="2023-01" db="EMBL/GenBank/DDBJ databases">
        <authorList>
            <person name="Petersen C."/>
        </authorList>
    </citation>
    <scope>NUCLEOTIDE SEQUENCE</scope>
    <source>
        <strain evidence="2">IBT 15450</strain>
    </source>
</reference>
<gene>
    <name evidence="2" type="ORF">N7460_006729</name>
    <name evidence="3" type="ORF">N7460_006888</name>
</gene>
<reference evidence="2" key="1">
    <citation type="journal article" date="2023" name="IMA Fungus">
        <title>Comparative genomic study of the Penicillium genus elucidates a diverse pangenome and 15 lateral gene transfer events.</title>
        <authorList>
            <person name="Petersen C."/>
            <person name="Sorensen T."/>
            <person name="Nielsen M.R."/>
            <person name="Sondergaard T.E."/>
            <person name="Sorensen J.L."/>
            <person name="Fitzpatrick D.A."/>
            <person name="Frisvad J.C."/>
            <person name="Nielsen K.L."/>
        </authorList>
    </citation>
    <scope>NUCLEOTIDE SEQUENCE</scope>
    <source>
        <strain evidence="2">IBT 15450</strain>
    </source>
</reference>
<sequence>MSSRHRVRKTTQRPGYLLECVAERVARRIRGDKNLFGLFLDNVTDKVVEERPMDEDQVSSPAESSNASEDLEEIPPSA</sequence>
<evidence type="ECO:0000313" key="3">
    <source>
        <dbReference type="EMBL" id="KAJ6041498.1"/>
    </source>
</evidence>
<accession>A0AAD6N969</accession>
<feature type="region of interest" description="Disordered" evidence="1">
    <location>
        <begin position="48"/>
        <end position="78"/>
    </location>
</feature>
<evidence type="ECO:0000313" key="4">
    <source>
        <dbReference type="Proteomes" id="UP001219568"/>
    </source>
</evidence>
<proteinExistence type="predicted"/>
<evidence type="ECO:0000256" key="1">
    <source>
        <dbReference type="SAM" id="MobiDB-lite"/>
    </source>
</evidence>
<protein>
    <submittedName>
        <fullName evidence="2">Uncharacterized protein</fullName>
    </submittedName>
</protein>